<proteinExistence type="predicted"/>
<dbReference type="InterPro" id="IPR003593">
    <property type="entry name" value="AAA+_ATPase"/>
</dbReference>
<dbReference type="InterPro" id="IPR017871">
    <property type="entry name" value="ABC_transporter-like_CS"/>
</dbReference>
<evidence type="ECO:0000313" key="4">
    <source>
        <dbReference type="EMBL" id="KXO98539.1"/>
    </source>
</evidence>
<evidence type="ECO:0000313" key="5">
    <source>
        <dbReference type="Proteomes" id="UP000070409"/>
    </source>
</evidence>
<name>A0A137ZK47_9ACTN</name>
<organism evidence="4 5">
    <name type="scientific">Tsukamurella pseudospumae</name>
    <dbReference type="NCBI Taxonomy" id="239498"/>
    <lineage>
        <taxon>Bacteria</taxon>
        <taxon>Bacillati</taxon>
        <taxon>Actinomycetota</taxon>
        <taxon>Actinomycetes</taxon>
        <taxon>Mycobacteriales</taxon>
        <taxon>Tsukamurellaceae</taxon>
        <taxon>Tsukamurella</taxon>
    </lineage>
</organism>
<dbReference type="SUPFAM" id="SSF52540">
    <property type="entry name" value="P-loop containing nucleoside triphosphate hydrolases"/>
    <property type="match status" value="1"/>
</dbReference>
<dbReference type="CDD" id="cd03214">
    <property type="entry name" value="ABC_Iron-Siderophores_B12_Hemin"/>
    <property type="match status" value="1"/>
</dbReference>
<dbReference type="GO" id="GO:0005524">
    <property type="term" value="F:ATP binding"/>
    <property type="evidence" value="ECO:0007669"/>
    <property type="project" value="UniProtKB-KW"/>
</dbReference>
<evidence type="ECO:0000256" key="2">
    <source>
        <dbReference type="ARBA" id="ARBA00022840"/>
    </source>
</evidence>
<keyword evidence="1" id="KW-0547">Nucleotide-binding</keyword>
<sequence length="249" mass="26138">MRVELDSVSVELAGRRILDGVTLDIEAGSHVGLIGPNGSGKSTLLRCLYRAIAPTTGSVRVGGDDLGGLRRRDGARRVAAVTQSESGHLGFTVEETVMLGRFAHGDAGSDGAGRACAAALDAVGAAHLRRRSVLGLSGGERQRILIARALAQETPVLLLDEPLNHLDVRHQLDLLRLLRATTKTTVTAIHDIDLAAQSCDRLVLLDSGRVVAAGTPATVLTPDRIADVYGVRPTVATAGSGPPRIRFEL</sequence>
<gene>
    <name evidence="4" type="ORF">AXK61_02820</name>
</gene>
<dbReference type="SMART" id="SM00382">
    <property type="entry name" value="AAA"/>
    <property type="match status" value="1"/>
</dbReference>
<dbReference type="EMBL" id="LSRE01000012">
    <property type="protein sequence ID" value="KXO98539.1"/>
    <property type="molecule type" value="Genomic_DNA"/>
</dbReference>
<dbReference type="Proteomes" id="UP000070409">
    <property type="component" value="Unassembled WGS sequence"/>
</dbReference>
<protein>
    <submittedName>
        <fullName evidence="4">ABC transporter ATP-binding protein</fullName>
    </submittedName>
</protein>
<dbReference type="RefSeq" id="WP_068745031.1">
    <property type="nucleotide sequence ID" value="NZ_LSRE01000012.1"/>
</dbReference>
<dbReference type="Gene3D" id="3.40.50.300">
    <property type="entry name" value="P-loop containing nucleotide triphosphate hydrolases"/>
    <property type="match status" value="1"/>
</dbReference>
<comment type="caution">
    <text evidence="4">The sequence shown here is derived from an EMBL/GenBank/DDBJ whole genome shotgun (WGS) entry which is preliminary data.</text>
</comment>
<keyword evidence="5" id="KW-1185">Reference proteome</keyword>
<feature type="domain" description="ABC transporter" evidence="3">
    <location>
        <begin position="3"/>
        <end position="232"/>
    </location>
</feature>
<evidence type="ECO:0000259" key="3">
    <source>
        <dbReference type="PROSITE" id="PS50893"/>
    </source>
</evidence>
<dbReference type="InterPro" id="IPR027417">
    <property type="entry name" value="P-loop_NTPase"/>
</dbReference>
<dbReference type="Pfam" id="PF00005">
    <property type="entry name" value="ABC_tran"/>
    <property type="match status" value="1"/>
</dbReference>
<reference evidence="4 5" key="1">
    <citation type="submission" date="2016-02" db="EMBL/GenBank/DDBJ databases">
        <authorList>
            <person name="Teng J.L."/>
            <person name="Tang Y."/>
            <person name="Huang Y."/>
            <person name="Guo F."/>
            <person name="Wei W."/>
            <person name="Chen J.H."/>
            <person name="Wong S.Y."/>
            <person name="Lau S.K."/>
            <person name="Woo P.C."/>
        </authorList>
    </citation>
    <scope>NUCLEOTIDE SEQUENCE [LARGE SCALE GENOMIC DNA]</scope>
    <source>
        <strain evidence="4 5">JCM 13375</strain>
    </source>
</reference>
<dbReference type="InterPro" id="IPR003439">
    <property type="entry name" value="ABC_transporter-like_ATP-bd"/>
</dbReference>
<evidence type="ECO:0000256" key="1">
    <source>
        <dbReference type="ARBA" id="ARBA00022741"/>
    </source>
</evidence>
<dbReference type="PROSITE" id="PS00211">
    <property type="entry name" value="ABC_TRANSPORTER_1"/>
    <property type="match status" value="1"/>
</dbReference>
<dbReference type="PANTHER" id="PTHR42794:SF2">
    <property type="entry name" value="ABC TRANSPORTER ATP-BINDING PROTEIN"/>
    <property type="match status" value="1"/>
</dbReference>
<keyword evidence="2 4" id="KW-0067">ATP-binding</keyword>
<dbReference type="PROSITE" id="PS50893">
    <property type="entry name" value="ABC_TRANSPORTER_2"/>
    <property type="match status" value="1"/>
</dbReference>
<accession>A0A137ZK47</accession>
<dbReference type="PANTHER" id="PTHR42794">
    <property type="entry name" value="HEMIN IMPORT ATP-BINDING PROTEIN HMUV"/>
    <property type="match status" value="1"/>
</dbReference>